<evidence type="ECO:0000313" key="4">
    <source>
        <dbReference type="WBParaSite" id="Bm17371.1"/>
    </source>
</evidence>
<dbReference type="RefSeq" id="XP_042932516.1">
    <property type="nucleotide sequence ID" value="XM_043076582.1"/>
</dbReference>
<dbReference type="CTD" id="66058747"/>
<evidence type="ECO:0000313" key="3">
    <source>
        <dbReference type="Proteomes" id="UP000006672"/>
    </source>
</evidence>
<sequence length="34" mass="3881">MIKSVQPTTDNVEITESVFSTDRNSKNDNINRLN</sequence>
<dbReference type="EMBL" id="CAAKNF010000192">
    <property type="protein sequence ID" value="VIO90807.1"/>
    <property type="molecule type" value="Genomic_DNA"/>
</dbReference>
<feature type="region of interest" description="Disordered" evidence="1">
    <location>
        <begin position="1"/>
        <end position="34"/>
    </location>
</feature>
<dbReference type="AlphaFoldDB" id="A0A4E9F293"/>
<organism evidence="2">
    <name type="scientific">Brugia malayi</name>
    <name type="common">Filarial nematode worm</name>
    <dbReference type="NCBI Taxonomy" id="6279"/>
    <lineage>
        <taxon>Eukaryota</taxon>
        <taxon>Metazoa</taxon>
        <taxon>Ecdysozoa</taxon>
        <taxon>Nematoda</taxon>
        <taxon>Chromadorea</taxon>
        <taxon>Rhabditida</taxon>
        <taxon>Spirurina</taxon>
        <taxon>Spiruromorpha</taxon>
        <taxon>Filarioidea</taxon>
        <taxon>Onchocercidae</taxon>
        <taxon>Brugia</taxon>
    </lineage>
</organism>
<evidence type="ECO:0000256" key="1">
    <source>
        <dbReference type="SAM" id="MobiDB-lite"/>
    </source>
</evidence>
<keyword evidence="3" id="KW-1185">Reference proteome</keyword>
<protein>
    <submittedName>
        <fullName evidence="2 4">Uncharacterized protein</fullName>
    </submittedName>
</protein>
<evidence type="ECO:0000313" key="2">
    <source>
        <dbReference type="EMBL" id="VIO90807.1"/>
    </source>
</evidence>
<reference evidence="3" key="1">
    <citation type="journal article" date="2007" name="Science">
        <title>Draft genome of the filarial nematode parasite Brugia malayi.</title>
        <authorList>
            <person name="Ghedin E."/>
            <person name="Wang S."/>
            <person name="Spiro D."/>
            <person name="Caler E."/>
            <person name="Zhao Q."/>
            <person name="Crabtree J."/>
            <person name="Allen J.E."/>
            <person name="Delcher A.L."/>
            <person name="Guiliano D.B."/>
            <person name="Miranda-Saavedra D."/>
            <person name="Angiuoli S.V."/>
            <person name="Creasy T."/>
            <person name="Amedeo P."/>
            <person name="Haas B."/>
            <person name="El-Sayed N.M."/>
            <person name="Wortman J.R."/>
            <person name="Feldblyum T."/>
            <person name="Tallon L."/>
            <person name="Schatz M."/>
            <person name="Shumway M."/>
            <person name="Koo H."/>
            <person name="Salzberg S.L."/>
            <person name="Schobel S."/>
            <person name="Pertea M."/>
            <person name="Pop M."/>
            <person name="White O."/>
            <person name="Barton G.J."/>
            <person name="Carlow C.K."/>
            <person name="Crawford M.J."/>
            <person name="Daub J."/>
            <person name="Dimmic M.W."/>
            <person name="Estes C.F."/>
            <person name="Foster J.M."/>
            <person name="Ganatra M."/>
            <person name="Gregory W.F."/>
            <person name="Johnson N.M."/>
            <person name="Jin J."/>
            <person name="Komuniecki R."/>
            <person name="Korf I."/>
            <person name="Kumar S."/>
            <person name="Laney S."/>
            <person name="Li B.W."/>
            <person name="Li W."/>
            <person name="Lindblom T.H."/>
            <person name="Lustigman S."/>
            <person name="Ma D."/>
            <person name="Maina C.V."/>
            <person name="Martin D.M."/>
            <person name="McCarter J.P."/>
            <person name="McReynolds L."/>
            <person name="Mitreva M."/>
            <person name="Nutman T.B."/>
            <person name="Parkinson J."/>
            <person name="Peregrin-Alvarez J.M."/>
            <person name="Poole C."/>
            <person name="Ren Q."/>
            <person name="Saunders L."/>
            <person name="Sluder A.E."/>
            <person name="Smith K."/>
            <person name="Stanke M."/>
            <person name="Unnasch T.R."/>
            <person name="Ware J."/>
            <person name="Wei A.D."/>
            <person name="Weil G."/>
            <person name="Williams D.J."/>
            <person name="Zhang Y."/>
            <person name="Williams S.A."/>
            <person name="Fraser-Liggett C."/>
            <person name="Slatko B."/>
            <person name="Blaxter M.L."/>
            <person name="Scott A.L."/>
        </authorList>
    </citation>
    <scope>NUCLEOTIDE SEQUENCE</scope>
    <source>
        <strain evidence="3">FR3</strain>
    </source>
</reference>
<dbReference type="GeneID" id="66058747"/>
<accession>A0A4E9F293</accession>
<proteinExistence type="predicted"/>
<accession>A0A5S6PD43</accession>
<dbReference type="KEGG" id="bmy:BM_BM17371"/>
<dbReference type="WBParaSite" id="Bm17371.1">
    <property type="protein sequence ID" value="Bm17371.1"/>
    <property type="gene ID" value="WBGene00268514"/>
</dbReference>
<reference evidence="4" key="3">
    <citation type="submission" date="2019-12" db="UniProtKB">
        <authorList>
            <consortium name="WormBaseParasite"/>
        </authorList>
    </citation>
    <scope>IDENTIFICATION</scope>
</reference>
<reference evidence="2" key="2">
    <citation type="submission" date="2019-04" db="EMBL/GenBank/DDBJ databases">
        <authorList>
            <person name="Howe K."/>
            <person name="Paulini M."/>
            <person name="Williams G."/>
        </authorList>
    </citation>
    <scope>NUCLEOTIDE SEQUENCE [LARGE SCALE GENOMIC DNA]</scope>
    <source>
        <strain evidence="2">FR3</strain>
    </source>
</reference>
<gene>
    <name evidence="2 4" type="primary">Bm17371</name>
    <name evidence="2" type="ORF">BM_BM17371</name>
</gene>
<dbReference type="Proteomes" id="UP000006672">
    <property type="component" value="Unassembled WGS sequence"/>
</dbReference>
<name>A0A4E9F293_BRUMA</name>